<comment type="caution">
    <text evidence="2">The sequence shown here is derived from an EMBL/GenBank/DDBJ whole genome shotgun (WGS) entry which is preliminary data.</text>
</comment>
<keyword evidence="3" id="KW-1185">Reference proteome</keyword>
<gene>
    <name evidence="2" type="ORF">BZM27_12730</name>
</gene>
<accession>A0A4R0XPC5</accession>
<dbReference type="InterPro" id="IPR031939">
    <property type="entry name" value="Adhesin_E-like"/>
</dbReference>
<evidence type="ECO:0000259" key="1">
    <source>
        <dbReference type="Pfam" id="PF16747"/>
    </source>
</evidence>
<name>A0A4R0XPC5_9BURK</name>
<reference evidence="2 3" key="1">
    <citation type="submission" date="2017-02" db="EMBL/GenBank/DDBJ databases">
        <title>Paraburkholderia sophoroidis sp. nov. and Paraburkholderia steynii sp. nov. rhizobial symbionts of the fynbos legume Hypocalyptus sophoroides.</title>
        <authorList>
            <person name="Steenkamp E.T."/>
            <person name="Beukes C.W."/>
            <person name="Van Zyl E."/>
            <person name="Avontuur J."/>
            <person name="Chan W.Y."/>
            <person name="Hassen A."/>
            <person name="Palmer M."/>
            <person name="Mthombeni L."/>
            <person name="Phalane F."/>
            <person name="Sereme K."/>
            <person name="Venter S.N."/>
        </authorList>
    </citation>
    <scope>NUCLEOTIDE SEQUENCE [LARGE SCALE GENOMIC DNA]</scope>
    <source>
        <strain evidence="2 3">HC1.1ba</strain>
    </source>
</reference>
<dbReference type="Proteomes" id="UP000294200">
    <property type="component" value="Unassembled WGS sequence"/>
</dbReference>
<protein>
    <recommendedName>
        <fullName evidence="1">Surface-adhesin protein E-like domain-containing protein</fullName>
    </recommendedName>
</protein>
<organism evidence="2 3">
    <name type="scientific">Paraburkholderia steynii</name>
    <dbReference type="NCBI Taxonomy" id="1245441"/>
    <lineage>
        <taxon>Bacteria</taxon>
        <taxon>Pseudomonadati</taxon>
        <taxon>Pseudomonadota</taxon>
        <taxon>Betaproteobacteria</taxon>
        <taxon>Burkholderiales</taxon>
        <taxon>Burkholderiaceae</taxon>
        <taxon>Paraburkholderia</taxon>
    </lineage>
</organism>
<evidence type="ECO:0000313" key="2">
    <source>
        <dbReference type="EMBL" id="TCG08391.1"/>
    </source>
</evidence>
<feature type="domain" description="Surface-adhesin protein E-like" evidence="1">
    <location>
        <begin position="14"/>
        <end position="118"/>
    </location>
</feature>
<dbReference type="AlphaFoldDB" id="A0A4R0XPC5"/>
<sequence length="119" mass="13048">MLAAVSISAQASDWEPLIGNSNGEILIDVASITREGPRVKIWLKQVYPNGLADNNFGTVGSRQARWIIDCSKKAIAQGDIYVRDMKDGIVFQTHGMPNDFSDIVPDTTGEAVEKMLCKH</sequence>
<proteinExistence type="predicted"/>
<evidence type="ECO:0000313" key="3">
    <source>
        <dbReference type="Proteomes" id="UP000294200"/>
    </source>
</evidence>
<dbReference type="Pfam" id="PF16747">
    <property type="entry name" value="Adhesin_E"/>
    <property type="match status" value="1"/>
</dbReference>
<dbReference type="EMBL" id="MWML01000036">
    <property type="protein sequence ID" value="TCG08391.1"/>
    <property type="molecule type" value="Genomic_DNA"/>
</dbReference>